<organism evidence="2 3">
    <name type="scientific">Emericella nidulans (strain FGSC A4 / ATCC 38163 / CBS 112.46 / NRRL 194 / M139)</name>
    <name type="common">Aspergillus nidulans</name>
    <dbReference type="NCBI Taxonomy" id="227321"/>
    <lineage>
        <taxon>Eukaryota</taxon>
        <taxon>Fungi</taxon>
        <taxon>Dikarya</taxon>
        <taxon>Ascomycota</taxon>
        <taxon>Pezizomycotina</taxon>
        <taxon>Eurotiomycetes</taxon>
        <taxon>Eurotiomycetidae</taxon>
        <taxon>Eurotiales</taxon>
        <taxon>Aspergillaceae</taxon>
        <taxon>Aspergillus</taxon>
        <taxon>Aspergillus subgen. Nidulantes</taxon>
    </lineage>
</organism>
<feature type="region of interest" description="Disordered" evidence="1">
    <location>
        <begin position="182"/>
        <end position="201"/>
    </location>
</feature>
<evidence type="ECO:0000313" key="2">
    <source>
        <dbReference type="EMBL" id="CBF76500.1"/>
    </source>
</evidence>
<gene>
    <name evidence="2" type="ORF">ANIA_04909</name>
</gene>
<reference evidence="3" key="2">
    <citation type="journal article" date="2009" name="Fungal Genet. Biol.">
        <title>The 2008 update of the Aspergillus nidulans genome annotation: a community effort.</title>
        <authorList>
            <person name="Wortman J.R."/>
            <person name="Gilsenan J.M."/>
            <person name="Joardar V."/>
            <person name="Deegan J."/>
            <person name="Clutterbuck J."/>
            <person name="Andersen M.R."/>
            <person name="Archer D."/>
            <person name="Bencina M."/>
            <person name="Braus G."/>
            <person name="Coutinho P."/>
            <person name="von Dohren H."/>
            <person name="Doonan J."/>
            <person name="Driessen A.J."/>
            <person name="Durek P."/>
            <person name="Espeso E."/>
            <person name="Fekete E."/>
            <person name="Flipphi M."/>
            <person name="Estrada C.G."/>
            <person name="Geysens S."/>
            <person name="Goldman G."/>
            <person name="de Groot P.W."/>
            <person name="Hansen K."/>
            <person name="Harris S.D."/>
            <person name="Heinekamp T."/>
            <person name="Helmstaedt K."/>
            <person name="Henrissat B."/>
            <person name="Hofmann G."/>
            <person name="Homan T."/>
            <person name="Horio T."/>
            <person name="Horiuchi H."/>
            <person name="James S."/>
            <person name="Jones M."/>
            <person name="Karaffa L."/>
            <person name="Karanyi Z."/>
            <person name="Kato M."/>
            <person name="Keller N."/>
            <person name="Kelly D.E."/>
            <person name="Kiel J.A."/>
            <person name="Kim J.M."/>
            <person name="van der Klei I.J."/>
            <person name="Klis F.M."/>
            <person name="Kovalchuk A."/>
            <person name="Krasevec N."/>
            <person name="Kubicek C.P."/>
            <person name="Liu B."/>
            <person name="Maccabe A."/>
            <person name="Meyer V."/>
            <person name="Mirabito P."/>
            <person name="Miskei M."/>
            <person name="Mos M."/>
            <person name="Mullins J."/>
            <person name="Nelson D.R."/>
            <person name="Nielsen J."/>
            <person name="Oakley B.R."/>
            <person name="Osmani S.A."/>
            <person name="Pakula T."/>
            <person name="Paszewski A."/>
            <person name="Paulsen I."/>
            <person name="Pilsyk S."/>
            <person name="Pocsi I."/>
            <person name="Punt P.J."/>
            <person name="Ram A.F."/>
            <person name="Ren Q."/>
            <person name="Robellet X."/>
            <person name="Robson G."/>
            <person name="Seiboth B."/>
            <person name="van Solingen P."/>
            <person name="Specht T."/>
            <person name="Sun J."/>
            <person name="Taheri-Talesh N."/>
            <person name="Takeshita N."/>
            <person name="Ussery D."/>
            <person name="vanKuyk P.A."/>
            <person name="Visser H."/>
            <person name="van de Vondervoort P.J."/>
            <person name="de Vries R.P."/>
            <person name="Walton J."/>
            <person name="Xiang X."/>
            <person name="Xiong Y."/>
            <person name="Zeng A.P."/>
            <person name="Brandt B.W."/>
            <person name="Cornell M.J."/>
            <person name="van den Hondel C.A."/>
            <person name="Visser J."/>
            <person name="Oliver S.G."/>
            <person name="Turner G."/>
        </authorList>
    </citation>
    <scope>GENOME REANNOTATION</scope>
    <source>
        <strain evidence="3">FGSC A4 / ATCC 38163 / CBS 112.46 / NRRL 194 / M139</strain>
    </source>
</reference>
<reference evidence="3" key="1">
    <citation type="journal article" date="2005" name="Nature">
        <title>Sequencing of Aspergillus nidulans and comparative analysis with A. fumigatus and A. oryzae.</title>
        <authorList>
            <person name="Galagan J.E."/>
            <person name="Calvo S.E."/>
            <person name="Cuomo C."/>
            <person name="Ma L.J."/>
            <person name="Wortman J.R."/>
            <person name="Batzoglou S."/>
            <person name="Lee S.I."/>
            <person name="Basturkmen M."/>
            <person name="Spevak C.C."/>
            <person name="Clutterbuck J."/>
            <person name="Kapitonov V."/>
            <person name="Jurka J."/>
            <person name="Scazzocchio C."/>
            <person name="Farman M."/>
            <person name="Butler J."/>
            <person name="Purcell S."/>
            <person name="Harris S."/>
            <person name="Braus G.H."/>
            <person name="Draht O."/>
            <person name="Busch S."/>
            <person name="D'Enfert C."/>
            <person name="Bouchier C."/>
            <person name="Goldman G.H."/>
            <person name="Bell-Pedersen D."/>
            <person name="Griffiths-Jones S."/>
            <person name="Doonan J.H."/>
            <person name="Yu J."/>
            <person name="Vienken K."/>
            <person name="Pain A."/>
            <person name="Freitag M."/>
            <person name="Selker E.U."/>
            <person name="Archer D.B."/>
            <person name="Penalva M.A."/>
            <person name="Oakley B.R."/>
            <person name="Momany M."/>
            <person name="Tanaka T."/>
            <person name="Kumagai T."/>
            <person name="Asai K."/>
            <person name="Machida M."/>
            <person name="Nierman W.C."/>
            <person name="Denning D.W."/>
            <person name="Caddick M."/>
            <person name="Hynes M."/>
            <person name="Paoletti M."/>
            <person name="Fischer R."/>
            <person name="Miller B."/>
            <person name="Dyer P."/>
            <person name="Sachs M.S."/>
            <person name="Osmani S.A."/>
            <person name="Birren B.W."/>
        </authorList>
    </citation>
    <scope>NUCLEOTIDE SEQUENCE [LARGE SCALE GENOMIC DNA]</scope>
    <source>
        <strain evidence="3">FGSC A4 / ATCC 38163 / CBS 112.46 / NRRL 194 / M139</strain>
    </source>
</reference>
<dbReference type="OrthoDB" id="5418867at2759"/>
<feature type="region of interest" description="Disordered" evidence="1">
    <location>
        <begin position="58"/>
        <end position="79"/>
    </location>
</feature>
<sequence length="201" mass="23215">MPMTWNAETEARLLLGILAQVRGVLDYKALATHMGPECSVIALRQHICKLRRDAGIPASSPKKARVHHSEYTPKVSKQTTSVGTSISRVKRPYCFVDHDDEEKEDSEKDAKPIIKYEDEKKNKEEKDREPFFVDLIGDNMTVRSVWGTHVILWLNRPRELRQPSRHLVYKITFYSYQPASYGQKHKPHTQMPANRVPTGQY</sequence>
<dbReference type="RefSeq" id="XP_662513.1">
    <property type="nucleotide sequence ID" value="XM_657421.2"/>
</dbReference>
<feature type="compositionally biased region" description="Basic and acidic residues" evidence="1">
    <location>
        <begin position="105"/>
        <end position="121"/>
    </location>
</feature>
<dbReference type="EMBL" id="BN001303">
    <property type="protein sequence ID" value="CBF76500.1"/>
    <property type="molecule type" value="Genomic_DNA"/>
</dbReference>
<dbReference type="STRING" id="227321.Q5B3H1"/>
<accession>Q5B3H1</accession>
<protein>
    <submittedName>
        <fullName evidence="2">Uncharacterized protein</fullName>
    </submittedName>
</protein>
<evidence type="ECO:0000256" key="1">
    <source>
        <dbReference type="SAM" id="MobiDB-lite"/>
    </source>
</evidence>
<evidence type="ECO:0000313" key="3">
    <source>
        <dbReference type="Proteomes" id="UP000000560"/>
    </source>
</evidence>
<dbReference type="OMA" id="PITWNTE"/>
<accession>C8V9F9</accession>
<proteinExistence type="predicted"/>
<dbReference type="AlphaFoldDB" id="Q5B3H1"/>
<dbReference type="InParanoid" id="Q5B3H1"/>
<name>Q5B3H1_EMENI</name>
<keyword evidence="3" id="KW-1185">Reference proteome</keyword>
<dbReference type="GeneID" id="2872699"/>
<dbReference type="HOGENOM" id="CLU_1360383_0_0_1"/>
<dbReference type="KEGG" id="ani:ANIA_04909"/>
<dbReference type="Proteomes" id="UP000000560">
    <property type="component" value="Chromosome III"/>
</dbReference>
<dbReference type="VEuPathDB" id="FungiDB:AN4909"/>
<feature type="region of interest" description="Disordered" evidence="1">
    <location>
        <begin position="100"/>
        <end position="121"/>
    </location>
</feature>